<evidence type="ECO:0000313" key="3">
    <source>
        <dbReference type="Proteomes" id="UP001595843"/>
    </source>
</evidence>
<name>A0ABV8J9J5_9BACL</name>
<dbReference type="PROSITE" id="PS01094">
    <property type="entry name" value="UPF0076"/>
    <property type="match status" value="1"/>
</dbReference>
<dbReference type="InterPro" id="IPR006056">
    <property type="entry name" value="RidA"/>
</dbReference>
<dbReference type="InterPro" id="IPR035959">
    <property type="entry name" value="RutC-like_sf"/>
</dbReference>
<comment type="caution">
    <text evidence="2">The sequence shown here is derived from an EMBL/GenBank/DDBJ whole genome shotgun (WGS) entry which is preliminary data.</text>
</comment>
<dbReference type="Gene3D" id="3.30.1330.40">
    <property type="entry name" value="RutC-like"/>
    <property type="match status" value="1"/>
</dbReference>
<sequence length="124" mass="13646">MERIQTDKAPQAIGPYSQAIRTGNIIYTSGQIPLTPAGELVEGGIDAQTHRVMENIKAVLEEGGADLSRVVKTTIYLADMGDFQRVNDIYGSYFSEHRPARSCVEVSRLPKNVRVEIEAIALVE</sequence>
<dbReference type="InterPro" id="IPR006175">
    <property type="entry name" value="YjgF/YER057c/UK114"/>
</dbReference>
<dbReference type="PANTHER" id="PTHR11803:SF39">
    <property type="entry name" value="2-IMINOBUTANOATE_2-IMINOPROPANOATE DEAMINASE"/>
    <property type="match status" value="1"/>
</dbReference>
<evidence type="ECO:0000313" key="2">
    <source>
        <dbReference type="EMBL" id="MFC4075546.1"/>
    </source>
</evidence>
<dbReference type="EMBL" id="JBHSAP010000004">
    <property type="protein sequence ID" value="MFC4075546.1"/>
    <property type="molecule type" value="Genomic_DNA"/>
</dbReference>
<dbReference type="Pfam" id="PF01042">
    <property type="entry name" value="Ribonuc_L-PSP"/>
    <property type="match status" value="1"/>
</dbReference>
<organism evidence="2 3">
    <name type="scientific">Salinithrix halophila</name>
    <dbReference type="NCBI Taxonomy" id="1485204"/>
    <lineage>
        <taxon>Bacteria</taxon>
        <taxon>Bacillati</taxon>
        <taxon>Bacillota</taxon>
        <taxon>Bacilli</taxon>
        <taxon>Bacillales</taxon>
        <taxon>Thermoactinomycetaceae</taxon>
        <taxon>Salinithrix</taxon>
    </lineage>
</organism>
<reference evidence="3" key="1">
    <citation type="journal article" date="2019" name="Int. J. Syst. Evol. Microbiol.">
        <title>The Global Catalogue of Microorganisms (GCM) 10K type strain sequencing project: providing services to taxonomists for standard genome sequencing and annotation.</title>
        <authorList>
            <consortium name="The Broad Institute Genomics Platform"/>
            <consortium name="The Broad Institute Genome Sequencing Center for Infectious Disease"/>
            <person name="Wu L."/>
            <person name="Ma J."/>
        </authorList>
    </citation>
    <scope>NUCLEOTIDE SEQUENCE [LARGE SCALE GENOMIC DNA]</scope>
    <source>
        <strain evidence="3">IBRC-M 10813</strain>
    </source>
</reference>
<dbReference type="InterPro" id="IPR019897">
    <property type="entry name" value="RidA_CS"/>
</dbReference>
<accession>A0ABV8J9J5</accession>
<evidence type="ECO:0000256" key="1">
    <source>
        <dbReference type="ARBA" id="ARBA00010552"/>
    </source>
</evidence>
<dbReference type="Proteomes" id="UP001595843">
    <property type="component" value="Unassembled WGS sequence"/>
</dbReference>
<dbReference type="CDD" id="cd00448">
    <property type="entry name" value="YjgF_YER057c_UK114_family"/>
    <property type="match status" value="1"/>
</dbReference>
<dbReference type="SUPFAM" id="SSF55298">
    <property type="entry name" value="YjgF-like"/>
    <property type="match status" value="1"/>
</dbReference>
<protein>
    <submittedName>
        <fullName evidence="2">RidA family protein</fullName>
    </submittedName>
</protein>
<dbReference type="NCBIfam" id="TIGR00004">
    <property type="entry name" value="Rid family detoxifying hydrolase"/>
    <property type="match status" value="1"/>
</dbReference>
<keyword evidence="3" id="KW-1185">Reference proteome</keyword>
<dbReference type="RefSeq" id="WP_380701561.1">
    <property type="nucleotide sequence ID" value="NZ_JBHSAP010000004.1"/>
</dbReference>
<proteinExistence type="inferred from homology"/>
<dbReference type="PANTHER" id="PTHR11803">
    <property type="entry name" value="2-IMINOBUTANOATE/2-IMINOPROPANOATE DEAMINASE RIDA"/>
    <property type="match status" value="1"/>
</dbReference>
<gene>
    <name evidence="2" type="ORF">ACFOUO_01835</name>
</gene>
<comment type="similarity">
    <text evidence="1">Belongs to the RutC family.</text>
</comment>